<reference evidence="4 5" key="1">
    <citation type="submission" date="2019-01" db="EMBL/GenBank/DDBJ databases">
        <title>Ktedonosporobacter rubrisoli SCAWS-G2.</title>
        <authorList>
            <person name="Huang Y."/>
            <person name="Yan B."/>
        </authorList>
    </citation>
    <scope>NUCLEOTIDE SEQUENCE [LARGE SCALE GENOMIC DNA]</scope>
    <source>
        <strain evidence="4 5">SCAWS-G2</strain>
    </source>
</reference>
<dbReference type="OrthoDB" id="154595at2"/>
<dbReference type="GO" id="GO:0016747">
    <property type="term" value="F:acyltransferase activity, transferring groups other than amino-acyl groups"/>
    <property type="evidence" value="ECO:0007669"/>
    <property type="project" value="InterPro"/>
</dbReference>
<accession>A0A4P6JID0</accession>
<evidence type="ECO:0000313" key="4">
    <source>
        <dbReference type="EMBL" id="QBD74808.1"/>
    </source>
</evidence>
<dbReference type="CDD" id="cd04301">
    <property type="entry name" value="NAT_SF"/>
    <property type="match status" value="1"/>
</dbReference>
<dbReference type="EMBL" id="CP035758">
    <property type="protein sequence ID" value="QBD74808.1"/>
    <property type="molecule type" value="Genomic_DNA"/>
</dbReference>
<sequence length="308" mass="33585">MQALNELSIERPQTSADLTELEKIWAASQDEDNAAFRPGDGWWSFTSWATAVRIVRFQNKLLGAVGINVSPEAPDVAEVRLALLPVQRQSELSQVLIREAKVLAQEAGACVVRIYIPARATWAREAANAHHFSLKRTQYVMLLPAERANLALQSPEDIDIRQLGAGEEEALLVALNRAWADTWNFRQLTMQALRADLDGTQNNFLVAISPAANGEIIGTVQAQFDAHKSNQDAGSAYAWISNLTIVPGWRGKGLGRILLKAGINQLIARGARSIALGVDGGAVAPVGLYRSLGFEIIDTVEIWESALQ</sequence>
<dbReference type="Proteomes" id="UP000290365">
    <property type="component" value="Chromosome"/>
</dbReference>
<feature type="domain" description="N-acetyltransferase" evidence="3">
    <location>
        <begin position="158"/>
        <end position="308"/>
    </location>
</feature>
<organism evidence="4 5">
    <name type="scientific">Ktedonosporobacter rubrisoli</name>
    <dbReference type="NCBI Taxonomy" id="2509675"/>
    <lineage>
        <taxon>Bacteria</taxon>
        <taxon>Bacillati</taxon>
        <taxon>Chloroflexota</taxon>
        <taxon>Ktedonobacteria</taxon>
        <taxon>Ktedonobacterales</taxon>
        <taxon>Ktedonosporobacteraceae</taxon>
        <taxon>Ktedonosporobacter</taxon>
    </lineage>
</organism>
<dbReference type="InterPro" id="IPR050832">
    <property type="entry name" value="Bact_Acetyltransf"/>
</dbReference>
<dbReference type="RefSeq" id="WP_129885407.1">
    <property type="nucleotide sequence ID" value="NZ_CP035758.1"/>
</dbReference>
<evidence type="ECO:0000256" key="1">
    <source>
        <dbReference type="ARBA" id="ARBA00022679"/>
    </source>
</evidence>
<dbReference type="Pfam" id="PF00583">
    <property type="entry name" value="Acetyltransf_1"/>
    <property type="match status" value="1"/>
</dbReference>
<protein>
    <submittedName>
        <fullName evidence="4">GNAT family N-acetyltransferase</fullName>
    </submittedName>
</protein>
<dbReference type="InterPro" id="IPR000182">
    <property type="entry name" value="GNAT_dom"/>
</dbReference>
<dbReference type="Gene3D" id="3.40.630.30">
    <property type="match status" value="1"/>
</dbReference>
<keyword evidence="1 4" id="KW-0808">Transferase</keyword>
<evidence type="ECO:0000313" key="5">
    <source>
        <dbReference type="Proteomes" id="UP000290365"/>
    </source>
</evidence>
<keyword evidence="5" id="KW-1185">Reference proteome</keyword>
<dbReference type="PROSITE" id="PS51186">
    <property type="entry name" value="GNAT"/>
    <property type="match status" value="2"/>
</dbReference>
<gene>
    <name evidence="4" type="ORF">EPA93_01875</name>
</gene>
<evidence type="ECO:0000256" key="2">
    <source>
        <dbReference type="ARBA" id="ARBA00023315"/>
    </source>
</evidence>
<dbReference type="PANTHER" id="PTHR43877:SF2">
    <property type="entry name" value="AMINOALKYLPHOSPHONATE N-ACETYLTRANSFERASE-RELATED"/>
    <property type="match status" value="1"/>
</dbReference>
<dbReference type="PANTHER" id="PTHR43877">
    <property type="entry name" value="AMINOALKYLPHOSPHONATE N-ACETYLTRANSFERASE-RELATED-RELATED"/>
    <property type="match status" value="1"/>
</dbReference>
<dbReference type="AlphaFoldDB" id="A0A4P6JID0"/>
<feature type="domain" description="N-acetyltransferase" evidence="3">
    <location>
        <begin position="8"/>
        <end position="146"/>
    </location>
</feature>
<name>A0A4P6JID0_KTERU</name>
<keyword evidence="2" id="KW-0012">Acyltransferase</keyword>
<dbReference type="InterPro" id="IPR016181">
    <property type="entry name" value="Acyl_CoA_acyltransferase"/>
</dbReference>
<dbReference type="SUPFAM" id="SSF55729">
    <property type="entry name" value="Acyl-CoA N-acyltransferases (Nat)"/>
    <property type="match status" value="2"/>
</dbReference>
<evidence type="ECO:0000259" key="3">
    <source>
        <dbReference type="PROSITE" id="PS51186"/>
    </source>
</evidence>
<dbReference type="KEGG" id="kbs:EPA93_01875"/>
<proteinExistence type="predicted"/>